<proteinExistence type="predicted"/>
<reference evidence="2 3" key="1">
    <citation type="journal article" date="2023" name="Hortic Res">
        <title>Pangenome of water caltrop reveals structural variations and asymmetric subgenome divergence after allopolyploidization.</title>
        <authorList>
            <person name="Zhang X."/>
            <person name="Chen Y."/>
            <person name="Wang L."/>
            <person name="Yuan Y."/>
            <person name="Fang M."/>
            <person name="Shi L."/>
            <person name="Lu R."/>
            <person name="Comes H.P."/>
            <person name="Ma Y."/>
            <person name="Chen Y."/>
            <person name="Huang G."/>
            <person name="Zhou Y."/>
            <person name="Zheng Z."/>
            <person name="Qiu Y."/>
        </authorList>
    </citation>
    <scope>NUCLEOTIDE SEQUENCE [LARGE SCALE GENOMIC DNA]</scope>
    <source>
        <strain evidence="2">F231</strain>
    </source>
</reference>
<name>A0AAN7M3J6_TRANT</name>
<feature type="compositionally biased region" description="Basic and acidic residues" evidence="1">
    <location>
        <begin position="60"/>
        <end position="72"/>
    </location>
</feature>
<sequence length="125" mass="13876">MTTTEAPPAFLTYLKENSTELRGRATIDLQLRKRSNCPSYLLDANARRISKGHVFTRNRKATEGRDDPRGGELGEEFNVGREGSWGSEGSRLHSLNLYSSGRLGEEGTGKNGKIMTGREEKAMPF</sequence>
<dbReference type="AlphaFoldDB" id="A0AAN7M3J6"/>
<gene>
    <name evidence="2" type="ORF">SAY86_031625</name>
</gene>
<evidence type="ECO:0000313" key="3">
    <source>
        <dbReference type="Proteomes" id="UP001346149"/>
    </source>
</evidence>
<comment type="caution">
    <text evidence="2">The sequence shown here is derived from an EMBL/GenBank/DDBJ whole genome shotgun (WGS) entry which is preliminary data.</text>
</comment>
<feature type="compositionally biased region" description="Basic and acidic residues" evidence="1">
    <location>
        <begin position="116"/>
        <end position="125"/>
    </location>
</feature>
<evidence type="ECO:0000313" key="2">
    <source>
        <dbReference type="EMBL" id="KAK4791212.1"/>
    </source>
</evidence>
<protein>
    <submittedName>
        <fullName evidence="2">Uncharacterized protein</fullName>
    </submittedName>
</protein>
<feature type="compositionally biased region" description="Low complexity" evidence="1">
    <location>
        <begin position="80"/>
        <end position="89"/>
    </location>
</feature>
<dbReference type="Proteomes" id="UP001346149">
    <property type="component" value="Unassembled WGS sequence"/>
</dbReference>
<feature type="region of interest" description="Disordered" evidence="1">
    <location>
        <begin position="55"/>
        <end position="125"/>
    </location>
</feature>
<organism evidence="2 3">
    <name type="scientific">Trapa natans</name>
    <name type="common">Water chestnut</name>
    <dbReference type="NCBI Taxonomy" id="22666"/>
    <lineage>
        <taxon>Eukaryota</taxon>
        <taxon>Viridiplantae</taxon>
        <taxon>Streptophyta</taxon>
        <taxon>Embryophyta</taxon>
        <taxon>Tracheophyta</taxon>
        <taxon>Spermatophyta</taxon>
        <taxon>Magnoliopsida</taxon>
        <taxon>eudicotyledons</taxon>
        <taxon>Gunneridae</taxon>
        <taxon>Pentapetalae</taxon>
        <taxon>rosids</taxon>
        <taxon>malvids</taxon>
        <taxon>Myrtales</taxon>
        <taxon>Lythraceae</taxon>
        <taxon>Trapa</taxon>
    </lineage>
</organism>
<dbReference type="EMBL" id="JAXQNO010000009">
    <property type="protein sequence ID" value="KAK4791212.1"/>
    <property type="molecule type" value="Genomic_DNA"/>
</dbReference>
<accession>A0AAN7M3J6</accession>
<keyword evidence="3" id="KW-1185">Reference proteome</keyword>
<evidence type="ECO:0000256" key="1">
    <source>
        <dbReference type="SAM" id="MobiDB-lite"/>
    </source>
</evidence>